<dbReference type="PANTHER" id="PTHR10956:SF0">
    <property type="entry name" value="60S RIBOSOMAL PROTEIN L31"/>
    <property type="match status" value="1"/>
</dbReference>
<organism evidence="4 5">
    <name type="scientific">Galemys pyrenaicus</name>
    <name type="common">Iberian desman</name>
    <name type="synonym">Pyrenean desman</name>
    <dbReference type="NCBI Taxonomy" id="202257"/>
    <lineage>
        <taxon>Eukaryota</taxon>
        <taxon>Metazoa</taxon>
        <taxon>Chordata</taxon>
        <taxon>Craniata</taxon>
        <taxon>Vertebrata</taxon>
        <taxon>Euteleostomi</taxon>
        <taxon>Mammalia</taxon>
        <taxon>Eutheria</taxon>
        <taxon>Laurasiatheria</taxon>
        <taxon>Eulipotyphla</taxon>
        <taxon>Talpidae</taxon>
        <taxon>Galemys</taxon>
    </lineage>
</organism>
<dbReference type="InterPro" id="IPR023621">
    <property type="entry name" value="Ribosomal_eL31_dom_sf"/>
</dbReference>
<evidence type="ECO:0000313" key="5">
    <source>
        <dbReference type="Proteomes" id="UP000700334"/>
    </source>
</evidence>
<dbReference type="AlphaFoldDB" id="A0A8J6AF22"/>
<evidence type="ECO:0000313" key="4">
    <source>
        <dbReference type="EMBL" id="KAG8517185.1"/>
    </source>
</evidence>
<evidence type="ECO:0000256" key="2">
    <source>
        <dbReference type="ARBA" id="ARBA00022980"/>
    </source>
</evidence>
<dbReference type="OrthoDB" id="9739313at2759"/>
<dbReference type="EMBL" id="JAGFMF010011659">
    <property type="protein sequence ID" value="KAG8517185.1"/>
    <property type="molecule type" value="Genomic_DNA"/>
</dbReference>
<dbReference type="GO" id="GO:0022625">
    <property type="term" value="C:cytosolic large ribosomal subunit"/>
    <property type="evidence" value="ECO:0007669"/>
    <property type="project" value="TreeGrafter"/>
</dbReference>
<proteinExistence type="inferred from homology"/>
<evidence type="ECO:0000256" key="3">
    <source>
        <dbReference type="ARBA" id="ARBA00023274"/>
    </source>
</evidence>
<dbReference type="Pfam" id="PF01198">
    <property type="entry name" value="Ribosomal_L31e"/>
    <property type="match status" value="1"/>
</dbReference>
<dbReference type="PANTHER" id="PTHR10956">
    <property type="entry name" value="60S RIBOSOMAL PROTEIN L31"/>
    <property type="match status" value="1"/>
</dbReference>
<gene>
    <name evidence="4" type="ORF">J0S82_009127</name>
</gene>
<accession>A0A8J6AF22</accession>
<reference evidence="4" key="1">
    <citation type="journal article" date="2021" name="Evol. Appl.">
        <title>The genome of the Pyrenean desman and the effects of bottlenecks and inbreeding on the genomic landscape of an endangered species.</title>
        <authorList>
            <person name="Escoda L."/>
            <person name="Castresana J."/>
        </authorList>
    </citation>
    <scope>NUCLEOTIDE SEQUENCE</scope>
    <source>
        <strain evidence="4">IBE-C5619</strain>
    </source>
</reference>
<evidence type="ECO:0000256" key="1">
    <source>
        <dbReference type="ARBA" id="ARBA00010808"/>
    </source>
</evidence>
<sequence length="79" mass="9180">MYPLSGLQEVPAPALKEIQKFAMKEIGILNVCFDTKLNKAIWPKEQGLSRSVYVWLSRKCNMNKESPNKLHTLINYCYF</sequence>
<protein>
    <submittedName>
        <fullName evidence="4">60S ribosomal protein L31</fullName>
    </submittedName>
</protein>
<dbReference type="Gene3D" id="3.10.440.10">
    <property type="match status" value="1"/>
</dbReference>
<comment type="caution">
    <text evidence="4">The sequence shown here is derived from an EMBL/GenBank/DDBJ whole genome shotgun (WGS) entry which is preliminary data.</text>
</comment>
<dbReference type="Proteomes" id="UP000700334">
    <property type="component" value="Unassembled WGS sequence"/>
</dbReference>
<dbReference type="GO" id="GO:0002181">
    <property type="term" value="P:cytoplasmic translation"/>
    <property type="evidence" value="ECO:0007669"/>
    <property type="project" value="TreeGrafter"/>
</dbReference>
<keyword evidence="2 4" id="KW-0689">Ribosomal protein</keyword>
<keyword evidence="5" id="KW-1185">Reference proteome</keyword>
<dbReference type="GO" id="GO:0003735">
    <property type="term" value="F:structural constituent of ribosome"/>
    <property type="evidence" value="ECO:0007669"/>
    <property type="project" value="InterPro"/>
</dbReference>
<dbReference type="SUPFAM" id="SSF54575">
    <property type="entry name" value="Ribosomal protein L31e"/>
    <property type="match status" value="1"/>
</dbReference>
<dbReference type="SMART" id="SM01380">
    <property type="entry name" value="Ribosomal_L31e"/>
    <property type="match status" value="1"/>
</dbReference>
<keyword evidence="3" id="KW-0687">Ribonucleoprotein</keyword>
<dbReference type="InterPro" id="IPR000054">
    <property type="entry name" value="Ribosomal_eL31"/>
</dbReference>
<name>A0A8J6AF22_GALPY</name>
<comment type="similarity">
    <text evidence="1">Belongs to the eukaryotic ribosomal protein eL31 family.</text>
</comment>